<dbReference type="GeneTree" id="ENSGT00460000041630"/>
<dbReference type="SMART" id="SM00698">
    <property type="entry name" value="MORN"/>
    <property type="match status" value="2"/>
</dbReference>
<gene>
    <name evidence="2" type="primary">ANKMY1</name>
</gene>
<protein>
    <submittedName>
        <fullName evidence="2">Ankyrin repeat and MYND domain containing 1</fullName>
    </submittedName>
</protein>
<evidence type="ECO:0000313" key="2">
    <source>
        <dbReference type="Ensembl" id="ENSSVLP00005011196.1"/>
    </source>
</evidence>
<reference evidence="2" key="2">
    <citation type="submission" date="2025-09" db="UniProtKB">
        <authorList>
            <consortium name="Ensembl"/>
        </authorList>
    </citation>
    <scope>IDENTIFICATION</scope>
</reference>
<dbReference type="InterPro" id="IPR003409">
    <property type="entry name" value="MORN"/>
</dbReference>
<evidence type="ECO:0000313" key="3">
    <source>
        <dbReference type="Proteomes" id="UP000694564"/>
    </source>
</evidence>
<dbReference type="Gene3D" id="2.20.110.10">
    <property type="entry name" value="Histone H3 K4-specific methyltransferase SET7/9 N-terminal domain"/>
    <property type="match status" value="1"/>
</dbReference>
<accession>A0A8D2BDC0</accession>
<dbReference type="SUPFAM" id="SSF82185">
    <property type="entry name" value="Histone H3 K4-specific methyltransferase SET7/9 N-terminal domain"/>
    <property type="match status" value="1"/>
</dbReference>
<dbReference type="InterPro" id="IPR053064">
    <property type="entry name" value="Ankyrin-MYND_domain-protein"/>
</dbReference>
<evidence type="ECO:0000256" key="1">
    <source>
        <dbReference type="ARBA" id="ARBA00022737"/>
    </source>
</evidence>
<dbReference type="AlphaFoldDB" id="A0A8D2BDC0"/>
<dbReference type="Ensembl" id="ENSSVLT00005012392.1">
    <property type="protein sequence ID" value="ENSSVLP00005011196.1"/>
    <property type="gene ID" value="ENSSVLG00005008521.1"/>
</dbReference>
<organism evidence="2 3">
    <name type="scientific">Sciurus vulgaris</name>
    <name type="common">Eurasian red squirrel</name>
    <dbReference type="NCBI Taxonomy" id="55149"/>
    <lineage>
        <taxon>Eukaryota</taxon>
        <taxon>Metazoa</taxon>
        <taxon>Chordata</taxon>
        <taxon>Craniata</taxon>
        <taxon>Vertebrata</taxon>
        <taxon>Euteleostomi</taxon>
        <taxon>Mammalia</taxon>
        <taxon>Eutheria</taxon>
        <taxon>Euarchontoglires</taxon>
        <taxon>Glires</taxon>
        <taxon>Rodentia</taxon>
        <taxon>Sciuromorpha</taxon>
        <taxon>Sciuridae</taxon>
        <taxon>Sciurinae</taxon>
        <taxon>Sciurini</taxon>
        <taxon>Sciurus</taxon>
    </lineage>
</organism>
<reference evidence="2" key="1">
    <citation type="submission" date="2025-08" db="UniProtKB">
        <authorList>
            <consortium name="Ensembl"/>
        </authorList>
    </citation>
    <scope>IDENTIFICATION</scope>
</reference>
<keyword evidence="1" id="KW-0677">Repeat</keyword>
<proteinExistence type="predicted"/>
<dbReference type="PANTHER" id="PTHR15897:SF2">
    <property type="entry name" value="ANKYRIN REPEAT AND MYND DOMAIN-CONTAINING PROTEIN 1"/>
    <property type="match status" value="1"/>
</dbReference>
<dbReference type="Pfam" id="PF02493">
    <property type="entry name" value="MORN"/>
    <property type="match status" value="3"/>
</dbReference>
<dbReference type="Proteomes" id="UP000694564">
    <property type="component" value="Chromosome 3"/>
</dbReference>
<name>A0A8D2BDC0_SCIVU</name>
<keyword evidence="3" id="KW-1185">Reference proteome</keyword>
<sequence length="246" mass="28842">VYRGEFGLNMKLGYGEFSWPTGETYHGQFYRDHCHGLGTYMWPDGSSFTGMFYLSHREGYGTMYTKTKLFQGLYTMDERFGPGVETYPDGSQDVGLWFRDQLIKLCTEVPSSFSLLNFPEFSIFLLRSRERIRLSEEEEVEWGPPEGQDPFFYEYKRFLLNDDLRLPPETHVYSTDSRHLPLTASFRRELDARIFANEIPPFIEDGEPWFITNPTPLLVKMQTQTYKFRHTVTLTWSASSWTMGLT</sequence>
<dbReference type="PANTHER" id="PTHR15897">
    <property type="entry name" value="ANKYRIN REPEAT AND MYND DOMAIN PROTEIN 1"/>
    <property type="match status" value="1"/>
</dbReference>